<dbReference type="EC" id="2.7.1.81" evidence="7"/>
<evidence type="ECO:0000256" key="2">
    <source>
        <dbReference type="ARBA" id="ARBA00022490"/>
    </source>
</evidence>
<comment type="catalytic activity">
    <reaction evidence="5">
        <text>(5R)-5-hydroxy-L-lysine + GTP = (5R)-5-phosphooxy-L-lysine + GDP + H(+)</text>
        <dbReference type="Rhea" id="RHEA:19049"/>
        <dbReference type="ChEBI" id="CHEBI:15378"/>
        <dbReference type="ChEBI" id="CHEBI:37565"/>
        <dbReference type="ChEBI" id="CHEBI:57882"/>
        <dbReference type="ChEBI" id="CHEBI:58189"/>
        <dbReference type="ChEBI" id="CHEBI:58357"/>
        <dbReference type="EC" id="2.7.1.81"/>
    </reaction>
</comment>
<evidence type="ECO:0000256" key="6">
    <source>
        <dbReference type="ARBA" id="ARBA00037368"/>
    </source>
</evidence>
<dbReference type="AlphaFoldDB" id="A0A841KFR6"/>
<organism evidence="10 11">
    <name type="scientific">Chelatococcus composti</name>
    <dbReference type="NCBI Taxonomy" id="1743235"/>
    <lineage>
        <taxon>Bacteria</taxon>
        <taxon>Pseudomonadati</taxon>
        <taxon>Pseudomonadota</taxon>
        <taxon>Alphaproteobacteria</taxon>
        <taxon>Hyphomicrobiales</taxon>
        <taxon>Chelatococcaceae</taxon>
        <taxon>Chelatococcus</taxon>
    </lineage>
</organism>
<dbReference type="GO" id="GO:0004672">
    <property type="term" value="F:protein kinase activity"/>
    <property type="evidence" value="ECO:0007669"/>
    <property type="project" value="InterPro"/>
</dbReference>
<reference evidence="10 11" key="1">
    <citation type="submission" date="2020-08" db="EMBL/GenBank/DDBJ databases">
        <title>Genomic Encyclopedia of Type Strains, Phase IV (KMG-IV): sequencing the most valuable type-strain genomes for metagenomic binning, comparative biology and taxonomic classification.</title>
        <authorList>
            <person name="Goeker M."/>
        </authorList>
    </citation>
    <scope>NUCLEOTIDE SEQUENCE [LARGE SCALE GENOMIC DNA]</scope>
    <source>
        <strain evidence="10 11">DSM 101465</strain>
    </source>
</reference>
<dbReference type="SUPFAM" id="SSF56112">
    <property type="entry name" value="Protein kinase-like (PK-like)"/>
    <property type="match status" value="1"/>
</dbReference>
<dbReference type="Gene3D" id="3.30.200.20">
    <property type="entry name" value="Phosphorylase Kinase, domain 1"/>
    <property type="match status" value="1"/>
</dbReference>
<dbReference type="PANTHER" id="PTHR21064:SF1">
    <property type="entry name" value="HYDROXYLYSINE KINASE"/>
    <property type="match status" value="1"/>
</dbReference>
<evidence type="ECO:0000256" key="4">
    <source>
        <dbReference type="ARBA" id="ARBA00022777"/>
    </source>
</evidence>
<dbReference type="PANTHER" id="PTHR21064">
    <property type="entry name" value="AMINOGLYCOSIDE PHOSPHOTRANSFERASE DOMAIN-CONTAINING PROTEIN-RELATED"/>
    <property type="match status" value="1"/>
</dbReference>
<dbReference type="InterPro" id="IPR011009">
    <property type="entry name" value="Kinase-like_dom_sf"/>
</dbReference>
<dbReference type="RefSeq" id="WP_183335091.1">
    <property type="nucleotide sequence ID" value="NZ_BMHX01000005.1"/>
</dbReference>
<evidence type="ECO:0000256" key="1">
    <source>
        <dbReference type="ARBA" id="ARBA00004496"/>
    </source>
</evidence>
<dbReference type="Proteomes" id="UP000588017">
    <property type="component" value="Unassembled WGS sequence"/>
</dbReference>
<accession>A0A841KFR6</accession>
<sequence length="354" mass="38050">MSTSRTPPAAGDLLATGVSQLDAAEAERLAREHFGLVVKARPLTGERDSNVLITDADGRRFVLKLGNPAEEPEAIDFQMRALQHARSRDPFLPLPEPVPTLDGALMVEISGPDGTRILRVLSYLDGLPLPEAPRSAAQRRAIGALLARLDRALGDFAHPAGDQALLWDLQQAAKVRDLFVHLPPGRDHGLPRRFLDAFEDHALPVLPGLRRQVIHNDGNPHNLLVAPDAPDVVTGLIDFGDAVQAPLVQEVAVAAAYQLVDEGHPLAGAADVVAGYAQAMPLNEDELAVLFDLIAARLVLIVSIGGWRAARYPENAAYILRNNAAAWAGLQRIAALTRDEARTFLTAVARGEIP</sequence>
<keyword evidence="4 10" id="KW-0418">Kinase</keyword>
<dbReference type="GO" id="GO:0005524">
    <property type="term" value="F:ATP binding"/>
    <property type="evidence" value="ECO:0007669"/>
    <property type="project" value="InterPro"/>
</dbReference>
<dbReference type="GO" id="GO:0005737">
    <property type="term" value="C:cytoplasm"/>
    <property type="evidence" value="ECO:0007669"/>
    <property type="project" value="UniProtKB-SubCell"/>
</dbReference>
<keyword evidence="2" id="KW-0963">Cytoplasm</keyword>
<proteinExistence type="predicted"/>
<evidence type="ECO:0000313" key="11">
    <source>
        <dbReference type="Proteomes" id="UP000588017"/>
    </source>
</evidence>
<dbReference type="InterPro" id="IPR000719">
    <property type="entry name" value="Prot_kinase_dom"/>
</dbReference>
<evidence type="ECO:0000259" key="9">
    <source>
        <dbReference type="PROSITE" id="PS50011"/>
    </source>
</evidence>
<name>A0A841KFR6_9HYPH</name>
<comment type="subcellular location">
    <subcellularLocation>
        <location evidence="1">Cytoplasm</location>
    </subcellularLocation>
</comment>
<keyword evidence="3" id="KW-0808">Transferase</keyword>
<dbReference type="Pfam" id="PF01636">
    <property type="entry name" value="APH"/>
    <property type="match status" value="1"/>
</dbReference>
<comment type="function">
    <text evidence="6">Catalyzes the GTP-dependent phosphorylation of 5-hydroxy-L-lysine.</text>
</comment>
<dbReference type="EMBL" id="JACHEH010000005">
    <property type="protein sequence ID" value="MBB6168766.1"/>
    <property type="molecule type" value="Genomic_DNA"/>
</dbReference>
<comment type="caution">
    <text evidence="10">The sequence shown here is derived from an EMBL/GenBank/DDBJ whole genome shotgun (WGS) entry which is preliminary data.</text>
</comment>
<evidence type="ECO:0000256" key="3">
    <source>
        <dbReference type="ARBA" id="ARBA00022679"/>
    </source>
</evidence>
<protein>
    <recommendedName>
        <fullName evidence="8">Hydroxylysine kinase</fullName>
        <ecNumber evidence="7">2.7.1.81</ecNumber>
    </recommendedName>
</protein>
<evidence type="ECO:0000313" key="10">
    <source>
        <dbReference type="EMBL" id="MBB6168766.1"/>
    </source>
</evidence>
<dbReference type="Gene3D" id="3.90.1200.10">
    <property type="match status" value="1"/>
</dbReference>
<evidence type="ECO:0000256" key="5">
    <source>
        <dbReference type="ARBA" id="ARBA00036820"/>
    </source>
</evidence>
<gene>
    <name evidence="10" type="ORF">HNQ73_002403</name>
</gene>
<dbReference type="PROSITE" id="PS50011">
    <property type="entry name" value="PROTEIN_KINASE_DOM"/>
    <property type="match status" value="1"/>
</dbReference>
<evidence type="ECO:0000256" key="7">
    <source>
        <dbReference type="ARBA" id="ARBA00038873"/>
    </source>
</evidence>
<dbReference type="GO" id="GO:0047992">
    <property type="term" value="F:hydroxylysine kinase activity"/>
    <property type="evidence" value="ECO:0007669"/>
    <property type="project" value="UniProtKB-EC"/>
</dbReference>
<dbReference type="InterPro" id="IPR050249">
    <property type="entry name" value="Pseudomonas-type_ThrB"/>
</dbReference>
<keyword evidence="11" id="KW-1185">Reference proteome</keyword>
<dbReference type="InterPro" id="IPR002575">
    <property type="entry name" value="Aminoglycoside_PTrfase"/>
</dbReference>
<feature type="domain" description="Protein kinase" evidence="9">
    <location>
        <begin position="23"/>
        <end position="354"/>
    </location>
</feature>
<evidence type="ECO:0000256" key="8">
    <source>
        <dbReference type="ARBA" id="ARBA00040505"/>
    </source>
</evidence>
<dbReference type="PROSITE" id="PS50890">
    <property type="entry name" value="PUA"/>
    <property type="match status" value="1"/>
</dbReference>